<dbReference type="Pfam" id="PF19301">
    <property type="entry name" value="LigXa_C"/>
    <property type="match status" value="1"/>
</dbReference>
<dbReference type="Pfam" id="PF00355">
    <property type="entry name" value="Rieske"/>
    <property type="match status" value="1"/>
</dbReference>
<dbReference type="PROSITE" id="PS51296">
    <property type="entry name" value="RIESKE"/>
    <property type="match status" value="1"/>
</dbReference>
<dbReference type="RefSeq" id="WP_235851162.1">
    <property type="nucleotide sequence ID" value="NZ_CYGY02000099.1"/>
</dbReference>
<dbReference type="InterPro" id="IPR036922">
    <property type="entry name" value="Rieske_2Fe-2S_sf"/>
</dbReference>
<dbReference type="InterPro" id="IPR050584">
    <property type="entry name" value="Cholesterol_7-desaturase"/>
</dbReference>
<keyword evidence="1" id="KW-0001">2Fe-2S</keyword>
<dbReference type="Proteomes" id="UP000195569">
    <property type="component" value="Unassembled WGS sequence"/>
</dbReference>
<dbReference type="GO" id="GO:0018620">
    <property type="term" value="F:phthalate 4,5-dioxygenase activity"/>
    <property type="evidence" value="ECO:0007669"/>
    <property type="project" value="UniProtKB-EC"/>
</dbReference>
<evidence type="ECO:0000259" key="6">
    <source>
        <dbReference type="PROSITE" id="PS51296"/>
    </source>
</evidence>
<feature type="domain" description="Rieske" evidence="6">
    <location>
        <begin position="28"/>
        <end position="135"/>
    </location>
</feature>
<dbReference type="AlphaFoldDB" id="A0A1N7SVS9"/>
<name>A0A1N7SVS9_9BURK</name>
<keyword evidence="4" id="KW-0408">Iron</keyword>
<dbReference type="CDD" id="cd08878">
    <property type="entry name" value="RHO_alpha_C_DMO-like"/>
    <property type="match status" value="1"/>
</dbReference>
<keyword evidence="5" id="KW-0411">Iron-sulfur</keyword>
<evidence type="ECO:0000256" key="4">
    <source>
        <dbReference type="ARBA" id="ARBA00023004"/>
    </source>
</evidence>
<dbReference type="EMBL" id="CYGY02000099">
    <property type="protein sequence ID" value="SIT51041.1"/>
    <property type="molecule type" value="Genomic_DNA"/>
</dbReference>
<evidence type="ECO:0000256" key="1">
    <source>
        <dbReference type="ARBA" id="ARBA00022714"/>
    </source>
</evidence>
<dbReference type="InterPro" id="IPR045623">
    <property type="entry name" value="LigXa_C"/>
</dbReference>
<dbReference type="SUPFAM" id="SSF50022">
    <property type="entry name" value="ISP domain"/>
    <property type="match status" value="1"/>
</dbReference>
<keyword evidence="8" id="KW-1185">Reference proteome</keyword>
<gene>
    <name evidence="7" type="ORF">BN2476_990019</name>
</gene>
<proteinExistence type="predicted"/>
<reference evidence="7" key="1">
    <citation type="submission" date="2016-12" db="EMBL/GenBank/DDBJ databases">
        <authorList>
            <person name="Moulin L."/>
        </authorList>
    </citation>
    <scope>NUCLEOTIDE SEQUENCE [LARGE SCALE GENOMIC DNA]</scope>
    <source>
        <strain evidence="7">STM 7183</strain>
    </source>
</reference>
<dbReference type="Gene3D" id="3.90.380.10">
    <property type="entry name" value="Naphthalene 1,2-dioxygenase Alpha Subunit, Chain A, domain 1"/>
    <property type="match status" value="1"/>
</dbReference>
<dbReference type="PANTHER" id="PTHR21266:SF59">
    <property type="entry name" value="BLR4922 PROTEIN"/>
    <property type="match status" value="1"/>
</dbReference>
<dbReference type="InterPro" id="IPR017941">
    <property type="entry name" value="Rieske_2Fe-2S"/>
</dbReference>
<accession>A0A1N7SVS9</accession>
<dbReference type="Gene3D" id="2.102.10.10">
    <property type="entry name" value="Rieske [2Fe-2S] iron-sulphur domain"/>
    <property type="match status" value="1"/>
</dbReference>
<evidence type="ECO:0000313" key="8">
    <source>
        <dbReference type="Proteomes" id="UP000195569"/>
    </source>
</evidence>
<evidence type="ECO:0000256" key="5">
    <source>
        <dbReference type="ARBA" id="ARBA00023014"/>
    </source>
</evidence>
<sequence>MLSKEDNELLTRVSNGAPMGQMLKQNWWIPAALSDKLEAGGKPLRVQLFGEQYVAFRATNGKVGFFDEACPHRRASLALGRNEDNALRCIFHGWKFNVDGVTVAVPTQPNNEAEYCKHVPLKHYPVREEGGIVWVWLGEGDTPPKFPELPLVGLPRENFIVFRQKVNSNWLQGVETTMDSAHLGVLHQSWLVGFGDIEFSSENMAPVYHIAQKPFGFRYAAVRALKDGRAYVRTNSFVMPWFGIVSPNQSDIQGGSIFFSVPIDDENIYYWQITYRVNEKLVPNKTHAYEDPDSWPPLPPGPPEDNWGQDREAMKQGHFTGFTQMLGTEDFAVMVSMGPIVDRSKEYLGAGDGAILAVRRCLLKAVREFMNKSVPTLARHEEIDYLTTGPISGVFNNEAEWRALL</sequence>
<keyword evidence="2" id="KW-0479">Metal-binding</keyword>
<keyword evidence="3 7" id="KW-0560">Oxidoreductase</keyword>
<dbReference type="SUPFAM" id="SSF55961">
    <property type="entry name" value="Bet v1-like"/>
    <property type="match status" value="1"/>
</dbReference>
<dbReference type="GO" id="GO:0051537">
    <property type="term" value="F:2 iron, 2 sulfur cluster binding"/>
    <property type="evidence" value="ECO:0007669"/>
    <property type="project" value="UniProtKB-KW"/>
</dbReference>
<protein>
    <submittedName>
        <fullName evidence="7">Phthalate 4,5-dioxygenase</fullName>
        <ecNumber evidence="7">1.14.12.7</ecNumber>
    </submittedName>
</protein>
<evidence type="ECO:0000256" key="3">
    <source>
        <dbReference type="ARBA" id="ARBA00023002"/>
    </source>
</evidence>
<dbReference type="EC" id="1.14.12.7" evidence="7"/>
<evidence type="ECO:0000313" key="7">
    <source>
        <dbReference type="EMBL" id="SIT51041.1"/>
    </source>
</evidence>
<dbReference type="PANTHER" id="PTHR21266">
    <property type="entry name" value="IRON-SULFUR DOMAIN CONTAINING PROTEIN"/>
    <property type="match status" value="1"/>
</dbReference>
<organism evidence="7 8">
    <name type="scientific">Paraburkholderia piptadeniae</name>
    <dbReference type="NCBI Taxonomy" id="1701573"/>
    <lineage>
        <taxon>Bacteria</taxon>
        <taxon>Pseudomonadati</taxon>
        <taxon>Pseudomonadota</taxon>
        <taxon>Betaproteobacteria</taxon>
        <taxon>Burkholderiales</taxon>
        <taxon>Burkholderiaceae</taxon>
        <taxon>Paraburkholderia</taxon>
    </lineage>
</organism>
<dbReference type="GO" id="GO:0046872">
    <property type="term" value="F:metal ion binding"/>
    <property type="evidence" value="ECO:0007669"/>
    <property type="project" value="UniProtKB-KW"/>
</dbReference>
<comment type="caution">
    <text evidence="7">The sequence shown here is derived from an EMBL/GenBank/DDBJ whole genome shotgun (WGS) entry which is preliminary data.</text>
</comment>
<evidence type="ECO:0000256" key="2">
    <source>
        <dbReference type="ARBA" id="ARBA00022723"/>
    </source>
</evidence>